<feature type="transmembrane region" description="Helical" evidence="6">
    <location>
        <begin position="401"/>
        <end position="421"/>
    </location>
</feature>
<dbReference type="InterPro" id="IPR044644">
    <property type="entry name" value="DinF-like"/>
</dbReference>
<feature type="transmembrane region" description="Helical" evidence="6">
    <location>
        <begin position="294"/>
        <end position="314"/>
    </location>
</feature>
<proteinExistence type="inferred from homology"/>
<organism evidence="7 8">
    <name type="scientific">Coccomyxa subellipsoidea</name>
    <dbReference type="NCBI Taxonomy" id="248742"/>
    <lineage>
        <taxon>Eukaryota</taxon>
        <taxon>Viridiplantae</taxon>
        <taxon>Chlorophyta</taxon>
        <taxon>core chlorophytes</taxon>
        <taxon>Trebouxiophyceae</taxon>
        <taxon>Trebouxiophyceae incertae sedis</taxon>
        <taxon>Coccomyxaceae</taxon>
        <taxon>Coccomyxa</taxon>
    </lineage>
</organism>
<feature type="transmembrane region" description="Helical" evidence="6">
    <location>
        <begin position="320"/>
        <end position="344"/>
    </location>
</feature>
<evidence type="ECO:0000256" key="3">
    <source>
        <dbReference type="ARBA" id="ARBA00022692"/>
    </source>
</evidence>
<sequence length="490" mass="51845">MAEVDFGTICGITVPAIVLNVAAPLVVTVQTALLGTYGGSSVQAAFAAVSTTANTTCFLFNFLVDGVSAKVGQSVGSGNWKVLRSRVRLALLCALGAGLVAFGVLAGLQKPITVFLRLSPEVQREAAAYWWLRAGLAPIALLNMAINGILQGYNRVAVNAALNTSQSVLEIAGSWVVLAAMPAAPRGRLAALGAVSIACASLFAIVGGICVGVLAPRPPQSALEERLVESSENCLDGPSEAERVPLVQDFVEDGGATDDAEQQFTAEAALSSLHFWDFFKDGLNMLVRSATLQATFFLALSVAGRLGTASLAAHQVVAQLWLLTSYVVDGFAVAGTVLGSRLAASAEPEALRKFRVLTLRLVGMGLAVGLASAAAIWTNQEHIIALFTSDPETKATLRGRLWFFLCLAQPINAAVFVYDGLMYATQSFACTRTVMLTGFVFAFAPLLALTEWRLHALWGVWGAKAAHNVWRLLGSVLRVHVLFEWEVAVP</sequence>
<evidence type="ECO:0000256" key="5">
    <source>
        <dbReference type="ARBA" id="ARBA00023136"/>
    </source>
</evidence>
<keyword evidence="5 6" id="KW-0472">Membrane</keyword>
<feature type="transmembrane region" description="Helical" evidence="6">
    <location>
        <begin position="433"/>
        <end position="450"/>
    </location>
</feature>
<feature type="transmembrane region" description="Helical" evidence="6">
    <location>
        <begin position="356"/>
        <end position="377"/>
    </location>
</feature>
<keyword evidence="8" id="KW-1185">Reference proteome</keyword>
<dbReference type="PANTHER" id="PTHR42893:SF46">
    <property type="entry name" value="PROTEIN DETOXIFICATION 44, CHLOROPLASTIC"/>
    <property type="match status" value="1"/>
</dbReference>
<protein>
    <recommendedName>
        <fullName evidence="6">Protein DETOXIFICATION</fullName>
    </recommendedName>
    <alternativeName>
        <fullName evidence="6">Multidrug and toxic compound extrusion protein</fullName>
    </alternativeName>
</protein>
<keyword evidence="3 6" id="KW-0812">Transmembrane</keyword>
<evidence type="ECO:0000256" key="4">
    <source>
        <dbReference type="ARBA" id="ARBA00022989"/>
    </source>
</evidence>
<comment type="caution">
    <text evidence="6">Lacks conserved residue(s) required for the propagation of feature annotation.</text>
</comment>
<keyword evidence="4 6" id="KW-1133">Transmembrane helix</keyword>
<comment type="caution">
    <text evidence="7">The sequence shown here is derived from an EMBL/GenBank/DDBJ whole genome shotgun (WGS) entry which is preliminary data.</text>
</comment>
<evidence type="ECO:0000256" key="6">
    <source>
        <dbReference type="RuleBase" id="RU004914"/>
    </source>
</evidence>
<comment type="subcellular location">
    <subcellularLocation>
        <location evidence="1">Membrane</location>
        <topology evidence="1">Multi-pass membrane protein</topology>
    </subcellularLocation>
</comment>
<evidence type="ECO:0000313" key="8">
    <source>
        <dbReference type="Proteomes" id="UP001491310"/>
    </source>
</evidence>
<comment type="similarity">
    <text evidence="2 6">Belongs to the multi antimicrobial extrusion (MATE) (TC 2.A.66.1) family.</text>
</comment>
<gene>
    <name evidence="7" type="ORF">WJX75_006014</name>
</gene>
<reference evidence="7 8" key="1">
    <citation type="journal article" date="2024" name="Nat. Commun.">
        <title>Phylogenomics reveals the evolutionary origins of lichenization in chlorophyte algae.</title>
        <authorList>
            <person name="Puginier C."/>
            <person name="Libourel C."/>
            <person name="Otte J."/>
            <person name="Skaloud P."/>
            <person name="Haon M."/>
            <person name="Grisel S."/>
            <person name="Petersen M."/>
            <person name="Berrin J.G."/>
            <person name="Delaux P.M."/>
            <person name="Dal Grande F."/>
            <person name="Keller J."/>
        </authorList>
    </citation>
    <scope>NUCLEOTIDE SEQUENCE [LARGE SCALE GENOMIC DNA]</scope>
    <source>
        <strain evidence="7 8">SAG 216-7</strain>
    </source>
</reference>
<feature type="transmembrane region" description="Helical" evidence="6">
    <location>
        <begin position="167"/>
        <end position="184"/>
    </location>
</feature>
<feature type="transmembrane region" description="Helical" evidence="6">
    <location>
        <begin position="89"/>
        <end position="108"/>
    </location>
</feature>
<name>A0ABR2YJK8_9CHLO</name>
<dbReference type="PANTHER" id="PTHR42893">
    <property type="entry name" value="PROTEIN DETOXIFICATION 44, CHLOROPLASTIC-RELATED"/>
    <property type="match status" value="1"/>
</dbReference>
<accession>A0ABR2YJK8</accession>
<dbReference type="EMBL" id="JALJOT010000010">
    <property type="protein sequence ID" value="KAK9906680.1"/>
    <property type="molecule type" value="Genomic_DNA"/>
</dbReference>
<evidence type="ECO:0000256" key="2">
    <source>
        <dbReference type="ARBA" id="ARBA00010199"/>
    </source>
</evidence>
<evidence type="ECO:0000313" key="7">
    <source>
        <dbReference type="EMBL" id="KAK9906680.1"/>
    </source>
</evidence>
<dbReference type="InterPro" id="IPR002528">
    <property type="entry name" value="MATE_fam"/>
</dbReference>
<evidence type="ECO:0000256" key="1">
    <source>
        <dbReference type="ARBA" id="ARBA00004141"/>
    </source>
</evidence>
<feature type="transmembrane region" description="Helical" evidence="6">
    <location>
        <begin position="190"/>
        <end position="215"/>
    </location>
</feature>
<dbReference type="Pfam" id="PF01554">
    <property type="entry name" value="MatE"/>
    <property type="match status" value="2"/>
</dbReference>
<feature type="transmembrane region" description="Helical" evidence="6">
    <location>
        <begin position="128"/>
        <end position="146"/>
    </location>
</feature>
<dbReference type="Proteomes" id="UP001491310">
    <property type="component" value="Unassembled WGS sequence"/>
</dbReference>